<dbReference type="NCBIfam" id="TIGR00254">
    <property type="entry name" value="GGDEF"/>
    <property type="match status" value="1"/>
</dbReference>
<dbReference type="SMART" id="SM00267">
    <property type="entry name" value="GGDEF"/>
    <property type="match status" value="1"/>
</dbReference>
<evidence type="ECO:0000256" key="2">
    <source>
        <dbReference type="ARBA" id="ARBA00034247"/>
    </source>
</evidence>
<feature type="domain" description="GGDEF" evidence="5">
    <location>
        <begin position="382"/>
        <end position="513"/>
    </location>
</feature>
<dbReference type="InterPro" id="IPR029787">
    <property type="entry name" value="Nucleotide_cyclase"/>
</dbReference>
<comment type="caution">
    <text evidence="6">The sequence shown here is derived from an EMBL/GenBank/DDBJ whole genome shotgun (WGS) entry which is preliminary data.</text>
</comment>
<organism evidence="6 7">
    <name type="scientific">Xanthomonas chitinilytica</name>
    <dbReference type="NCBI Taxonomy" id="2989819"/>
    <lineage>
        <taxon>Bacteria</taxon>
        <taxon>Pseudomonadati</taxon>
        <taxon>Pseudomonadota</taxon>
        <taxon>Gammaproteobacteria</taxon>
        <taxon>Lysobacterales</taxon>
        <taxon>Lysobacteraceae</taxon>
        <taxon>Xanthomonas</taxon>
    </lineage>
</organism>
<dbReference type="InterPro" id="IPR000160">
    <property type="entry name" value="GGDEF_dom"/>
</dbReference>
<sequence>MPDHRDKTSSPTPGPGRILSRKDEPGPATGTVAVSGGSAAMLQRLFAGIGQPESLLAAFAHGMATLPGELGDMGVRLQSAHGDADWERYGRLLRLLIDKYIRTIELDAPGTPGGDAPRLRDLLRHTLGVALASLLQDSPELQRETQQVVAALRDWHPGRPLETIEQRLRELCHQVGVRSDGLQEQRDLLLSLFDLLLDNIGELLDDSSWLQGQIAAVRELLGGPLDAASVEQTRGNLREVIYKQGLLKQGIVESKAAMKELMVDFVERVDGMAISTGEYHDRIAGYSLAVRQARSIADLNQLLQDVLQDTGRVQEQALRMRDHLASARAEAEAAEQRIQLLEQQLQEVSGLVRTDPLTGALNRRGFDELLEREMARAARTRTPLCVTLLDLDDFHRTNDSHGHAGGDRALHHLVTVARGQLRSSDSIARLGGDEFVLLLPETPRSEALAITQRLQRAMAQRPFLHEDVRVYVSFSAGTAQWREPEAAGALLQRADRAMYAAKRVGKNRVLAAE</sequence>
<dbReference type="InterPro" id="IPR043128">
    <property type="entry name" value="Rev_trsase/Diguanyl_cyclase"/>
</dbReference>
<evidence type="ECO:0000313" key="6">
    <source>
        <dbReference type="EMBL" id="MCW4472860.1"/>
    </source>
</evidence>
<evidence type="ECO:0000256" key="4">
    <source>
        <dbReference type="SAM" id="MobiDB-lite"/>
    </source>
</evidence>
<reference evidence="6 7" key="1">
    <citation type="submission" date="2022-10" db="EMBL/GenBank/DDBJ databases">
        <title>Xanthomonas sp. H13-6.</title>
        <authorList>
            <person name="Liu X."/>
            <person name="Deng Z."/>
            <person name="Jiang Y."/>
            <person name="Yu T."/>
            <person name="Ai J."/>
        </authorList>
    </citation>
    <scope>NUCLEOTIDE SEQUENCE [LARGE SCALE GENOMIC DNA]</scope>
    <source>
        <strain evidence="6 7">H13-6</strain>
    </source>
</reference>
<evidence type="ECO:0000313" key="7">
    <source>
        <dbReference type="Proteomes" id="UP001209922"/>
    </source>
</evidence>
<dbReference type="Pfam" id="PF00990">
    <property type="entry name" value="GGDEF"/>
    <property type="match status" value="1"/>
</dbReference>
<dbReference type="CDD" id="cd01949">
    <property type="entry name" value="GGDEF"/>
    <property type="match status" value="1"/>
</dbReference>
<dbReference type="GO" id="GO:0052621">
    <property type="term" value="F:diguanylate cyclase activity"/>
    <property type="evidence" value="ECO:0007669"/>
    <property type="project" value="UniProtKB-EC"/>
</dbReference>
<evidence type="ECO:0000256" key="3">
    <source>
        <dbReference type="SAM" id="Coils"/>
    </source>
</evidence>
<keyword evidence="6" id="KW-0808">Transferase</keyword>
<dbReference type="Gene3D" id="3.30.70.270">
    <property type="match status" value="1"/>
</dbReference>
<keyword evidence="3" id="KW-0175">Coiled coil</keyword>
<name>A0ABT3JWK3_9XANT</name>
<feature type="coiled-coil region" evidence="3">
    <location>
        <begin position="317"/>
        <end position="351"/>
    </location>
</feature>
<keyword evidence="6" id="KW-0548">Nucleotidyltransferase</keyword>
<evidence type="ECO:0000259" key="5">
    <source>
        <dbReference type="PROSITE" id="PS50887"/>
    </source>
</evidence>
<dbReference type="SUPFAM" id="SSF55073">
    <property type="entry name" value="Nucleotide cyclase"/>
    <property type="match status" value="1"/>
</dbReference>
<dbReference type="InterPro" id="IPR050469">
    <property type="entry name" value="Diguanylate_Cyclase"/>
</dbReference>
<dbReference type="PANTHER" id="PTHR45138">
    <property type="entry name" value="REGULATORY COMPONENTS OF SENSORY TRANSDUCTION SYSTEM"/>
    <property type="match status" value="1"/>
</dbReference>
<dbReference type="PANTHER" id="PTHR45138:SF9">
    <property type="entry name" value="DIGUANYLATE CYCLASE DGCM-RELATED"/>
    <property type="match status" value="1"/>
</dbReference>
<dbReference type="EMBL" id="JAPCHY010000008">
    <property type="protein sequence ID" value="MCW4472860.1"/>
    <property type="molecule type" value="Genomic_DNA"/>
</dbReference>
<gene>
    <name evidence="6" type="ORF">OK345_10115</name>
</gene>
<accession>A0ABT3JWK3</accession>
<dbReference type="RefSeq" id="WP_265127848.1">
    <property type="nucleotide sequence ID" value="NZ_JAPCHY010000008.1"/>
</dbReference>
<protein>
    <recommendedName>
        <fullName evidence="1">diguanylate cyclase</fullName>
        <ecNumber evidence="1">2.7.7.65</ecNumber>
    </recommendedName>
</protein>
<evidence type="ECO:0000256" key="1">
    <source>
        <dbReference type="ARBA" id="ARBA00012528"/>
    </source>
</evidence>
<proteinExistence type="predicted"/>
<feature type="region of interest" description="Disordered" evidence="4">
    <location>
        <begin position="1"/>
        <end position="30"/>
    </location>
</feature>
<keyword evidence="7" id="KW-1185">Reference proteome</keyword>
<comment type="catalytic activity">
    <reaction evidence="2">
        <text>2 GTP = 3',3'-c-di-GMP + 2 diphosphate</text>
        <dbReference type="Rhea" id="RHEA:24898"/>
        <dbReference type="ChEBI" id="CHEBI:33019"/>
        <dbReference type="ChEBI" id="CHEBI:37565"/>
        <dbReference type="ChEBI" id="CHEBI:58805"/>
        <dbReference type="EC" id="2.7.7.65"/>
    </reaction>
</comment>
<dbReference type="EC" id="2.7.7.65" evidence="1"/>
<dbReference type="PROSITE" id="PS50887">
    <property type="entry name" value="GGDEF"/>
    <property type="match status" value="1"/>
</dbReference>
<dbReference type="Proteomes" id="UP001209922">
    <property type="component" value="Unassembled WGS sequence"/>
</dbReference>